<evidence type="ECO:0000313" key="5">
    <source>
        <dbReference type="Proteomes" id="UP000252023"/>
    </source>
</evidence>
<organism evidence="4 5">
    <name type="scientific">Paracoccus suum</name>
    <dbReference type="NCBI Taxonomy" id="2259340"/>
    <lineage>
        <taxon>Bacteria</taxon>
        <taxon>Pseudomonadati</taxon>
        <taxon>Pseudomonadota</taxon>
        <taxon>Alphaproteobacteria</taxon>
        <taxon>Rhodobacterales</taxon>
        <taxon>Paracoccaceae</taxon>
        <taxon>Paracoccus</taxon>
    </lineage>
</organism>
<accession>A0A344PJH3</accession>
<comment type="similarity">
    <text evidence="1 2">Belongs to the RTX toxin acyltransferase family.</text>
</comment>
<dbReference type="InterPro" id="IPR003996">
    <property type="entry name" value="RTX_toxin-activating_protC_bac"/>
</dbReference>
<dbReference type="GO" id="GO:0009404">
    <property type="term" value="P:toxin metabolic process"/>
    <property type="evidence" value="ECO:0007669"/>
    <property type="project" value="UniProtKB-UniRule"/>
</dbReference>
<evidence type="ECO:0000256" key="2">
    <source>
        <dbReference type="RuleBase" id="RU368102"/>
    </source>
</evidence>
<dbReference type="GO" id="GO:0005737">
    <property type="term" value="C:cytoplasm"/>
    <property type="evidence" value="ECO:0007669"/>
    <property type="project" value="UniProtKB-SubCell"/>
</dbReference>
<dbReference type="OrthoDB" id="5431564at2"/>
<feature type="region of interest" description="Disordered" evidence="3">
    <location>
        <begin position="1"/>
        <end position="28"/>
    </location>
</feature>
<dbReference type="GO" id="GO:0031640">
    <property type="term" value="P:killing of cells of another organism"/>
    <property type="evidence" value="ECO:0007669"/>
    <property type="project" value="UniProtKB-KW"/>
</dbReference>
<dbReference type="AlphaFoldDB" id="A0A344PJH3"/>
<evidence type="ECO:0000256" key="3">
    <source>
        <dbReference type="SAM" id="MobiDB-lite"/>
    </source>
</evidence>
<sequence length="183" mass="20288">MNVQPEGTSTGRDAIIGRLPGDPPFGMPEAQAETCATVRDMLYLAAHDSAFSQLTGLRLVEMLTHHAANEQVILLRRGEYPVAFGIWARMSEEALRKLMNKGYEALEAADLASGDKIVMVGICAPWRREDFDFIFTRSGNTLDDGSGEGGWYLVLPAVKNMRKRLTRFRRTSPTSGVLEEARL</sequence>
<name>A0A344PJH3_9RHOB</name>
<dbReference type="Pfam" id="PF02794">
    <property type="entry name" value="HlyC"/>
    <property type="match status" value="1"/>
</dbReference>
<dbReference type="RefSeq" id="WP_114075843.1">
    <property type="nucleotide sequence ID" value="NZ_CP030918.1"/>
</dbReference>
<comment type="function">
    <text evidence="2">Involved in fatty acylation of protoxin at internal lysine residues, thereby converting it to the active toxin.</text>
</comment>
<comment type="subcellular location">
    <subcellularLocation>
        <location evidence="2">Cytoplasm</location>
    </subcellularLocation>
</comment>
<keyword evidence="2 4" id="KW-0808">Transferase</keyword>
<proteinExistence type="inferred from homology"/>
<keyword evidence="2 4" id="KW-0012">Acyltransferase</keyword>
<evidence type="ECO:0000313" key="4">
    <source>
        <dbReference type="EMBL" id="AXC49528.1"/>
    </source>
</evidence>
<dbReference type="KEGG" id="pars:DRW48_07355"/>
<keyword evidence="2" id="KW-0963">Cytoplasm</keyword>
<reference evidence="5" key="1">
    <citation type="submission" date="2018-07" db="EMBL/GenBank/DDBJ databases">
        <title>Genome sequencing of Paracoccus sp. SC2-6.</title>
        <authorList>
            <person name="Heo J."/>
            <person name="Kim S.-J."/>
            <person name="Kwon S.-W."/>
        </authorList>
    </citation>
    <scope>NUCLEOTIDE SEQUENCE [LARGE SCALE GENOMIC DNA]</scope>
    <source>
        <strain evidence="5">SC2-6</strain>
    </source>
</reference>
<dbReference type="GO" id="GO:0016746">
    <property type="term" value="F:acyltransferase activity"/>
    <property type="evidence" value="ECO:0007669"/>
    <property type="project" value="UniProtKB-UniRule"/>
</dbReference>
<gene>
    <name evidence="4" type="ORF">DRW48_07355</name>
</gene>
<evidence type="ECO:0000256" key="1">
    <source>
        <dbReference type="ARBA" id="ARBA00005686"/>
    </source>
</evidence>
<dbReference type="Proteomes" id="UP000252023">
    <property type="component" value="Chromosome"/>
</dbReference>
<keyword evidence="2" id="KW-0204">Cytolysis</keyword>
<protein>
    <recommendedName>
        <fullName evidence="2">RTX toxin-activating lysine-acyltransferase</fullName>
        <ecNumber evidence="2">2.3.1.-</ecNumber>
    </recommendedName>
</protein>
<dbReference type="EMBL" id="CP030918">
    <property type="protein sequence ID" value="AXC49528.1"/>
    <property type="molecule type" value="Genomic_DNA"/>
</dbReference>
<feature type="compositionally biased region" description="Polar residues" evidence="3">
    <location>
        <begin position="1"/>
        <end position="11"/>
    </location>
</feature>
<keyword evidence="5" id="KW-1185">Reference proteome</keyword>
<dbReference type="EC" id="2.3.1.-" evidence="2"/>